<accession>A0ABY5S5Z3</accession>
<dbReference type="Proteomes" id="UP001057877">
    <property type="component" value="Chromosome"/>
</dbReference>
<evidence type="ECO:0000313" key="2">
    <source>
        <dbReference type="Proteomes" id="UP001057877"/>
    </source>
</evidence>
<name>A0ABY5S5Z3_9BACL</name>
<organism evidence="1 2">
    <name type="scientific">Paenibacillus spongiae</name>
    <dbReference type="NCBI Taxonomy" id="2909671"/>
    <lineage>
        <taxon>Bacteria</taxon>
        <taxon>Bacillati</taxon>
        <taxon>Bacillota</taxon>
        <taxon>Bacilli</taxon>
        <taxon>Bacillales</taxon>
        <taxon>Paenibacillaceae</taxon>
        <taxon>Paenibacillus</taxon>
    </lineage>
</organism>
<dbReference type="EMBL" id="CP091430">
    <property type="protein sequence ID" value="UVI28158.1"/>
    <property type="molecule type" value="Genomic_DNA"/>
</dbReference>
<dbReference type="RefSeq" id="WP_258384245.1">
    <property type="nucleotide sequence ID" value="NZ_CP091430.1"/>
</dbReference>
<protein>
    <recommendedName>
        <fullName evidence="3">DUF2612 domain-containing protein</fullName>
    </recommendedName>
</protein>
<reference evidence="1" key="1">
    <citation type="submission" date="2022-01" db="EMBL/GenBank/DDBJ databases">
        <title>Paenibacillus spongiae sp. nov., isolated from marine sponge.</title>
        <authorList>
            <person name="Li Z."/>
            <person name="Zhang M."/>
        </authorList>
    </citation>
    <scope>NUCLEOTIDE SEQUENCE</scope>
    <source>
        <strain evidence="1">PHS-Z3</strain>
    </source>
</reference>
<gene>
    <name evidence="1" type="ORF">L1F29_22230</name>
</gene>
<evidence type="ECO:0008006" key="3">
    <source>
        <dbReference type="Google" id="ProtNLM"/>
    </source>
</evidence>
<proteinExistence type="predicted"/>
<sequence>MTMIKALLSRLTDVYRKDISSNIGKLMIIFAVELERMKETQQRMKEWRDIDKAEGTTLDRIGTNVVQPRGVATDEVYRVLIKSKIARNLSKGDINTIIKVLATALNADPSEIRIEEMYNDLVNPEPAAISLIQLPIARINAVGMSPVQFARIVQRTVAAGVRVGAIEMAGTFAFSSILDASETDPNAGFANMEGTVGGTLGAVYVPGNDQDLPI</sequence>
<evidence type="ECO:0000313" key="1">
    <source>
        <dbReference type="EMBL" id="UVI28158.1"/>
    </source>
</evidence>
<keyword evidence="2" id="KW-1185">Reference proteome</keyword>